<evidence type="ECO:0000313" key="9">
    <source>
        <dbReference type="Proteomes" id="UP000634780"/>
    </source>
</evidence>
<evidence type="ECO:0000256" key="1">
    <source>
        <dbReference type="ARBA" id="ARBA00005820"/>
    </source>
</evidence>
<comment type="similarity">
    <text evidence="1">Belongs to the AfsR/DnrI/RedD regulatory family.</text>
</comment>
<evidence type="ECO:0000256" key="2">
    <source>
        <dbReference type="ARBA" id="ARBA00023012"/>
    </source>
</evidence>
<dbReference type="InterPro" id="IPR016032">
    <property type="entry name" value="Sig_transdc_resp-reg_C-effctor"/>
</dbReference>
<name>A0ABS0X1L3_9ACTN</name>
<dbReference type="Proteomes" id="UP000634780">
    <property type="component" value="Unassembled WGS sequence"/>
</dbReference>
<reference evidence="8 9" key="1">
    <citation type="submission" date="2020-12" db="EMBL/GenBank/DDBJ databases">
        <title>Streptomyces typhae sp. nov., a novel endophytic actinomycete isolated from the root of cattail pollen (Typha angustifolia L.).</title>
        <authorList>
            <person name="Peng C."/>
            <person name="Liu C."/>
        </authorList>
    </citation>
    <scope>NUCLEOTIDE SEQUENCE [LARGE SCALE GENOMIC DNA]</scope>
    <source>
        <strain evidence="8 9">JCM 4753</strain>
    </source>
</reference>
<feature type="domain" description="OmpR/PhoB-type" evidence="7">
    <location>
        <begin position="1"/>
        <end position="74"/>
    </location>
</feature>
<feature type="DNA-binding region" description="OmpR/PhoB-type" evidence="6">
    <location>
        <begin position="1"/>
        <end position="74"/>
    </location>
</feature>
<proteinExistence type="inferred from homology"/>
<dbReference type="Gene3D" id="1.25.40.10">
    <property type="entry name" value="Tetratricopeptide repeat domain"/>
    <property type="match status" value="1"/>
</dbReference>
<comment type="caution">
    <text evidence="8">The sequence shown here is derived from an EMBL/GenBank/DDBJ whole genome shotgun (WGS) entry which is preliminary data.</text>
</comment>
<dbReference type="InterPro" id="IPR051677">
    <property type="entry name" value="AfsR-DnrI-RedD_regulator"/>
</dbReference>
<dbReference type="PROSITE" id="PS51755">
    <property type="entry name" value="OMPR_PHOB"/>
    <property type="match status" value="1"/>
</dbReference>
<dbReference type="Pfam" id="PF00486">
    <property type="entry name" value="Trans_reg_C"/>
    <property type="match status" value="1"/>
</dbReference>
<dbReference type="Gene3D" id="1.10.10.10">
    <property type="entry name" value="Winged helix-like DNA-binding domain superfamily/Winged helix DNA-binding domain"/>
    <property type="match status" value="1"/>
</dbReference>
<accession>A0ABS0X1L3</accession>
<organism evidence="8 9">
    <name type="scientific">Streptomyces flavofungini</name>
    <dbReference type="NCBI Taxonomy" id="68200"/>
    <lineage>
        <taxon>Bacteria</taxon>
        <taxon>Bacillati</taxon>
        <taxon>Actinomycetota</taxon>
        <taxon>Actinomycetes</taxon>
        <taxon>Kitasatosporales</taxon>
        <taxon>Streptomycetaceae</taxon>
        <taxon>Streptomyces</taxon>
    </lineage>
</organism>
<dbReference type="Pfam" id="PF03704">
    <property type="entry name" value="BTAD"/>
    <property type="match status" value="1"/>
</dbReference>
<dbReference type="InterPro" id="IPR001867">
    <property type="entry name" value="OmpR/PhoB-type_DNA-bd"/>
</dbReference>
<dbReference type="SMART" id="SM00862">
    <property type="entry name" value="Trans_reg_C"/>
    <property type="match status" value="1"/>
</dbReference>
<keyword evidence="5" id="KW-0804">Transcription</keyword>
<dbReference type="SUPFAM" id="SSF46894">
    <property type="entry name" value="C-terminal effector domain of the bipartite response regulators"/>
    <property type="match status" value="1"/>
</dbReference>
<dbReference type="InterPro" id="IPR005158">
    <property type="entry name" value="BTAD"/>
</dbReference>
<sequence length="133" mass="14970">MVTLSGAKIHTVLATLLLARGRPVTYEQFSSRLWGWDPPSSMHAQIHSSIHKLRKSLGERVLLTRQHRGYQLDAADSVFDLVQFEELTEAGRRALDRADHRTATAKLTAALRLWRGTPLANVTTTSPNWSARR</sequence>
<evidence type="ECO:0000256" key="6">
    <source>
        <dbReference type="PROSITE-ProRule" id="PRU01091"/>
    </source>
</evidence>
<dbReference type="EMBL" id="JAEKOZ010000004">
    <property type="protein sequence ID" value="MBJ3807075.1"/>
    <property type="molecule type" value="Genomic_DNA"/>
</dbReference>
<dbReference type="SUPFAM" id="SSF48452">
    <property type="entry name" value="TPR-like"/>
    <property type="match status" value="1"/>
</dbReference>
<evidence type="ECO:0000256" key="4">
    <source>
        <dbReference type="ARBA" id="ARBA00023125"/>
    </source>
</evidence>
<keyword evidence="9" id="KW-1185">Reference proteome</keyword>
<gene>
    <name evidence="8" type="ORF">JGB26_08070</name>
</gene>
<keyword evidence="4 6" id="KW-0238">DNA-binding</keyword>
<dbReference type="InterPro" id="IPR011990">
    <property type="entry name" value="TPR-like_helical_dom_sf"/>
</dbReference>
<protein>
    <submittedName>
        <fullName evidence="8">Winged helix-turn-helix domain-containing protein</fullName>
    </submittedName>
</protein>
<keyword evidence="3" id="KW-0805">Transcription regulation</keyword>
<evidence type="ECO:0000256" key="3">
    <source>
        <dbReference type="ARBA" id="ARBA00023015"/>
    </source>
</evidence>
<evidence type="ECO:0000259" key="7">
    <source>
        <dbReference type="PROSITE" id="PS51755"/>
    </source>
</evidence>
<dbReference type="InterPro" id="IPR036388">
    <property type="entry name" value="WH-like_DNA-bd_sf"/>
</dbReference>
<dbReference type="PANTHER" id="PTHR35807:SF1">
    <property type="entry name" value="TRANSCRIPTIONAL REGULATOR REDD"/>
    <property type="match status" value="1"/>
</dbReference>
<evidence type="ECO:0000256" key="5">
    <source>
        <dbReference type="ARBA" id="ARBA00023163"/>
    </source>
</evidence>
<dbReference type="PANTHER" id="PTHR35807">
    <property type="entry name" value="TRANSCRIPTIONAL REGULATOR REDD-RELATED"/>
    <property type="match status" value="1"/>
</dbReference>
<evidence type="ECO:0000313" key="8">
    <source>
        <dbReference type="EMBL" id="MBJ3807075.1"/>
    </source>
</evidence>
<keyword evidence="2" id="KW-0902">Two-component regulatory system</keyword>